<evidence type="ECO:0000256" key="1">
    <source>
        <dbReference type="ARBA" id="ARBA00004571"/>
    </source>
</evidence>
<evidence type="ECO:0000313" key="13">
    <source>
        <dbReference type="EMBL" id="MCG5076282.1"/>
    </source>
</evidence>
<keyword evidence="8" id="KW-0626">Porin</keyword>
<feature type="signal peptide" evidence="11">
    <location>
        <begin position="1"/>
        <end position="20"/>
    </location>
</feature>
<evidence type="ECO:0000256" key="3">
    <source>
        <dbReference type="ARBA" id="ARBA00022448"/>
    </source>
</evidence>
<dbReference type="EMBL" id="JAKLJA010000023">
    <property type="protein sequence ID" value="MCG5076282.1"/>
    <property type="molecule type" value="Genomic_DNA"/>
</dbReference>
<feature type="domain" description="Porin" evidence="12">
    <location>
        <begin position="11"/>
        <end position="349"/>
    </location>
</feature>
<keyword evidence="6 11" id="KW-0732">Signal</keyword>
<comment type="subunit">
    <text evidence="2">Homotrimer.</text>
</comment>
<dbReference type="GO" id="GO:0046930">
    <property type="term" value="C:pore complex"/>
    <property type="evidence" value="ECO:0007669"/>
    <property type="project" value="UniProtKB-KW"/>
</dbReference>
<dbReference type="PANTHER" id="PTHR34501:SF9">
    <property type="entry name" value="MAJOR OUTER MEMBRANE PROTEIN P.IA"/>
    <property type="match status" value="1"/>
</dbReference>
<dbReference type="GO" id="GO:0009279">
    <property type="term" value="C:cell outer membrane"/>
    <property type="evidence" value="ECO:0007669"/>
    <property type="project" value="UniProtKB-SubCell"/>
</dbReference>
<name>A0A9X1UJB4_9BURK</name>
<gene>
    <name evidence="13" type="ORF">L5014_23380</name>
</gene>
<comment type="caution">
    <text evidence="13">The sequence shown here is derived from an EMBL/GenBank/DDBJ whole genome shotgun (WGS) entry which is preliminary data.</text>
</comment>
<proteinExistence type="predicted"/>
<evidence type="ECO:0000259" key="12">
    <source>
        <dbReference type="Pfam" id="PF13609"/>
    </source>
</evidence>
<dbReference type="SUPFAM" id="SSF56935">
    <property type="entry name" value="Porins"/>
    <property type="match status" value="1"/>
</dbReference>
<dbReference type="PRINTS" id="PR00184">
    <property type="entry name" value="NEISSPPORIN"/>
</dbReference>
<evidence type="ECO:0000256" key="10">
    <source>
        <dbReference type="ARBA" id="ARBA00023237"/>
    </source>
</evidence>
<accession>A0A9X1UJB4</accession>
<evidence type="ECO:0000313" key="14">
    <source>
        <dbReference type="Proteomes" id="UP001139308"/>
    </source>
</evidence>
<protein>
    <submittedName>
        <fullName evidence="13">Porin</fullName>
    </submittedName>
</protein>
<dbReference type="InterPro" id="IPR050298">
    <property type="entry name" value="Gram-neg_bact_OMP"/>
</dbReference>
<dbReference type="Proteomes" id="UP001139308">
    <property type="component" value="Unassembled WGS sequence"/>
</dbReference>
<dbReference type="GO" id="GO:0015288">
    <property type="term" value="F:porin activity"/>
    <property type="evidence" value="ECO:0007669"/>
    <property type="project" value="UniProtKB-KW"/>
</dbReference>
<keyword evidence="7" id="KW-0406">Ion transport</keyword>
<dbReference type="Pfam" id="PF13609">
    <property type="entry name" value="Porin_4"/>
    <property type="match status" value="1"/>
</dbReference>
<dbReference type="PANTHER" id="PTHR34501">
    <property type="entry name" value="PROTEIN YDDL-RELATED"/>
    <property type="match status" value="1"/>
</dbReference>
<evidence type="ECO:0000256" key="5">
    <source>
        <dbReference type="ARBA" id="ARBA00022692"/>
    </source>
</evidence>
<evidence type="ECO:0000256" key="11">
    <source>
        <dbReference type="SAM" id="SignalP"/>
    </source>
</evidence>
<comment type="subcellular location">
    <subcellularLocation>
        <location evidence="1">Cell outer membrane</location>
        <topology evidence="1">Multi-pass membrane protein</topology>
    </subcellularLocation>
</comment>
<evidence type="ECO:0000256" key="9">
    <source>
        <dbReference type="ARBA" id="ARBA00023136"/>
    </source>
</evidence>
<feature type="chain" id="PRO_5040864020" evidence="11">
    <location>
        <begin position="21"/>
        <end position="378"/>
    </location>
</feature>
<dbReference type="InterPro" id="IPR001702">
    <property type="entry name" value="Porin_Gram-ve"/>
</dbReference>
<dbReference type="CDD" id="cd00342">
    <property type="entry name" value="gram_neg_porins"/>
    <property type="match status" value="1"/>
</dbReference>
<keyword evidence="4" id="KW-1134">Transmembrane beta strand</keyword>
<reference evidence="13" key="1">
    <citation type="submission" date="2022-01" db="EMBL/GenBank/DDBJ databases">
        <title>Genome sequence and assembly of Parabukholderia sp. RG36.</title>
        <authorList>
            <person name="Chhetri G."/>
        </authorList>
    </citation>
    <scope>NUCLEOTIDE SEQUENCE</scope>
    <source>
        <strain evidence="13">RG36</strain>
    </source>
</reference>
<keyword evidence="10" id="KW-0998">Cell outer membrane</keyword>
<dbReference type="InterPro" id="IPR023614">
    <property type="entry name" value="Porin_dom_sf"/>
</dbReference>
<dbReference type="PRINTS" id="PR00182">
    <property type="entry name" value="ECOLNEIPORIN"/>
</dbReference>
<dbReference type="AlphaFoldDB" id="A0A9X1UJB4"/>
<evidence type="ECO:0000256" key="8">
    <source>
        <dbReference type="ARBA" id="ARBA00023114"/>
    </source>
</evidence>
<sequence>MKKYLSVGLPLVLLAGGAHAQSSVTLYGVVDLGIDYANNVVSANNGQAVAGSGGRLVQIQSGVPLGSRWGLKGTEDLGAGLSAIYRLESGFDAANGQAGGGLAFSRNAYVGIQSVQYGTLTLGRQWDANVDLLESFTLNGQYGGWYFAHPNDMDNLDNGFSVPNAIKYASPTMAGITFEGHYSPGGHAGAFSTDSTWSAAIAYAGGAFGAGVGYLHVDDPVTAVAGYTSGGGFTNAIYGDALARARSQSVLAAGASYTLGSLKVSADFSDTAFRSALGGGDMTFQNYEISGTYSVTSALLLGAGFTYTIGHAHASDTTPKYQQVNLIAQYALSKRTSVYAMGAFQNASGAAAVAQIAGFNPSSTSRQVAARLGVTHQF</sequence>
<organism evidence="13 14">
    <name type="scientific">Paraburkholderia tagetis</name>
    <dbReference type="NCBI Taxonomy" id="2913261"/>
    <lineage>
        <taxon>Bacteria</taxon>
        <taxon>Pseudomonadati</taxon>
        <taxon>Pseudomonadota</taxon>
        <taxon>Betaproteobacteria</taxon>
        <taxon>Burkholderiales</taxon>
        <taxon>Burkholderiaceae</taxon>
        <taxon>Paraburkholderia</taxon>
    </lineage>
</organism>
<keyword evidence="9" id="KW-0472">Membrane</keyword>
<dbReference type="InterPro" id="IPR033900">
    <property type="entry name" value="Gram_neg_porin_domain"/>
</dbReference>
<dbReference type="RefSeq" id="WP_238466133.1">
    <property type="nucleotide sequence ID" value="NZ_JAKLJA010000023.1"/>
</dbReference>
<evidence type="ECO:0000256" key="7">
    <source>
        <dbReference type="ARBA" id="ARBA00023065"/>
    </source>
</evidence>
<dbReference type="Gene3D" id="2.40.160.10">
    <property type="entry name" value="Porin"/>
    <property type="match status" value="1"/>
</dbReference>
<dbReference type="InterPro" id="IPR002299">
    <property type="entry name" value="Porin_Neis"/>
</dbReference>
<keyword evidence="14" id="KW-1185">Reference proteome</keyword>
<evidence type="ECO:0000256" key="4">
    <source>
        <dbReference type="ARBA" id="ARBA00022452"/>
    </source>
</evidence>
<keyword evidence="3" id="KW-0813">Transport</keyword>
<evidence type="ECO:0000256" key="6">
    <source>
        <dbReference type="ARBA" id="ARBA00022729"/>
    </source>
</evidence>
<evidence type="ECO:0000256" key="2">
    <source>
        <dbReference type="ARBA" id="ARBA00011233"/>
    </source>
</evidence>
<dbReference type="GO" id="GO:0034220">
    <property type="term" value="P:monoatomic ion transmembrane transport"/>
    <property type="evidence" value="ECO:0007669"/>
    <property type="project" value="InterPro"/>
</dbReference>
<keyword evidence="5" id="KW-0812">Transmembrane</keyword>